<protein>
    <submittedName>
        <fullName evidence="1">Uncharacterized protein</fullName>
    </submittedName>
</protein>
<dbReference type="PATRIC" id="fig|75588.4.peg.2892"/>
<gene>
    <name evidence="1" type="ORF">TU73_03050</name>
</gene>
<organism evidence="1 2">
    <name type="scientific">Pseudomonas libanensis</name>
    <dbReference type="NCBI Taxonomy" id="75588"/>
    <lineage>
        <taxon>Bacteria</taxon>
        <taxon>Pseudomonadati</taxon>
        <taxon>Pseudomonadota</taxon>
        <taxon>Gammaproteobacteria</taxon>
        <taxon>Pseudomonadales</taxon>
        <taxon>Pseudomonadaceae</taxon>
        <taxon>Pseudomonas</taxon>
    </lineage>
</organism>
<sequence length="297" mass="33332">MFEAGKDSLAHSQIYVHLPYIRLTDPTLEIEYESGLLRSLDYAEWKPLDQEAAHSVRFAFERASPVFFVREASPSHDHETARREMHNLYLALVFSTGAHIPEPGKSISYMKTGRSIFRHVGIFDRTAVLHGPTRLLIDAATIEHATTLVPLIRECSLLLEAPEFRQILRTLTSTATDDFHAIDGIVSCVIALEGLLLKNVLSGITARFIKRTCNLIMGSEKDPANLQISIKTLYSLRSDALHGRDWKQSLSQTSKTDAQWFDYATQVLCRAALATLTSLKNRKDVGVALDELRIILD</sequence>
<dbReference type="RefSeq" id="WP_057010919.1">
    <property type="nucleotide sequence ID" value="NZ_JYLH01000002.1"/>
</dbReference>
<evidence type="ECO:0000313" key="2">
    <source>
        <dbReference type="Proteomes" id="UP000051446"/>
    </source>
</evidence>
<proteinExistence type="predicted"/>
<name>A0A0R2YHN8_9PSED</name>
<evidence type="ECO:0000313" key="1">
    <source>
        <dbReference type="EMBL" id="KRP47871.1"/>
    </source>
</evidence>
<reference evidence="1 2" key="1">
    <citation type="submission" date="2015-02" db="EMBL/GenBank/DDBJ databases">
        <title>Pseudomonas helleri sp. nov. and Pseudomonas weihenstephanensis sp. nov., isolated from raw cows milk.</title>
        <authorList>
            <person name="von Neubeck M."/>
            <person name="Huptas C."/>
            <person name="Wenning M."/>
            <person name="Scherer S."/>
        </authorList>
    </citation>
    <scope>NUCLEOTIDE SEQUENCE [LARGE SCALE GENOMIC DNA]</scope>
    <source>
        <strain evidence="1 2">DSM 17149</strain>
    </source>
</reference>
<dbReference type="Proteomes" id="UP000051446">
    <property type="component" value="Unassembled WGS sequence"/>
</dbReference>
<comment type="caution">
    <text evidence="1">The sequence shown here is derived from an EMBL/GenBank/DDBJ whole genome shotgun (WGS) entry which is preliminary data.</text>
</comment>
<dbReference type="AlphaFoldDB" id="A0A0R2YHN8"/>
<accession>A0A0R2YHN8</accession>
<dbReference type="EMBL" id="JYLH01000002">
    <property type="protein sequence ID" value="KRP47871.1"/>
    <property type="molecule type" value="Genomic_DNA"/>
</dbReference>